<accession>A0A3A6U3F7</accession>
<comment type="caution">
    <text evidence="1">The sequence shown here is derived from an EMBL/GenBank/DDBJ whole genome shotgun (WGS) entry which is preliminary data.</text>
</comment>
<reference evidence="1 2" key="1">
    <citation type="submission" date="2018-09" db="EMBL/GenBank/DDBJ databases">
        <title>Phylogeny of the Shewanellaceae, and recommendation for two new genera, Pseudoshewanella and Parashewanella.</title>
        <authorList>
            <person name="Wang G."/>
        </authorList>
    </citation>
    <scope>NUCLEOTIDE SEQUENCE [LARGE SCALE GENOMIC DNA]</scope>
    <source>
        <strain evidence="1 2">KCTC 22492</strain>
    </source>
</reference>
<dbReference type="EMBL" id="QYYH01000019">
    <property type="protein sequence ID" value="RJY18581.1"/>
    <property type="molecule type" value="Genomic_DNA"/>
</dbReference>
<evidence type="ECO:0000313" key="1">
    <source>
        <dbReference type="EMBL" id="RJY18581.1"/>
    </source>
</evidence>
<gene>
    <name evidence="1" type="ORF">D5R81_04530</name>
</gene>
<keyword evidence="2" id="KW-1185">Reference proteome</keyword>
<dbReference type="OrthoDB" id="9180348at2"/>
<dbReference type="RefSeq" id="WP_121852466.1">
    <property type="nucleotide sequence ID" value="NZ_CP037952.1"/>
</dbReference>
<organism evidence="1 2">
    <name type="scientific">Parashewanella spongiae</name>
    <dbReference type="NCBI Taxonomy" id="342950"/>
    <lineage>
        <taxon>Bacteria</taxon>
        <taxon>Pseudomonadati</taxon>
        <taxon>Pseudomonadota</taxon>
        <taxon>Gammaproteobacteria</taxon>
        <taxon>Alteromonadales</taxon>
        <taxon>Shewanellaceae</taxon>
        <taxon>Parashewanella</taxon>
    </lineage>
</organism>
<evidence type="ECO:0000313" key="2">
    <source>
        <dbReference type="Proteomes" id="UP000273022"/>
    </source>
</evidence>
<sequence>MDLNHHSQIKLYFDGDCPICNNIVLKRQLTEKGIQLTLVNARTLSTIELNTFYQLGFDLNAGMLIEFDRQYYYGHAALQLLFSLSASSNLMVRWFELSYLTLNQVRFYKLLVKIRLFILRLQGKTEIKHNTNYSN</sequence>
<name>A0A3A6U3F7_9GAMM</name>
<protein>
    <submittedName>
        <fullName evidence="1">DUF393 domain-containing protein</fullName>
    </submittedName>
</protein>
<proteinExistence type="predicted"/>
<dbReference type="AlphaFoldDB" id="A0A3A6U3F7"/>
<dbReference type="Proteomes" id="UP000273022">
    <property type="component" value="Unassembled WGS sequence"/>
</dbReference>